<comment type="caution">
    <text evidence="1">The sequence shown here is derived from an EMBL/GenBank/DDBJ whole genome shotgun (WGS) entry which is preliminary data.</text>
</comment>
<organism evidence="1 2">
    <name type="scientific">Gulo gulo</name>
    <name type="common">Wolverine</name>
    <name type="synonym">Gluton</name>
    <dbReference type="NCBI Taxonomy" id="48420"/>
    <lineage>
        <taxon>Eukaryota</taxon>
        <taxon>Metazoa</taxon>
        <taxon>Chordata</taxon>
        <taxon>Craniata</taxon>
        <taxon>Vertebrata</taxon>
        <taxon>Euteleostomi</taxon>
        <taxon>Mammalia</taxon>
        <taxon>Eutheria</taxon>
        <taxon>Laurasiatheria</taxon>
        <taxon>Carnivora</taxon>
        <taxon>Caniformia</taxon>
        <taxon>Musteloidea</taxon>
        <taxon>Mustelidae</taxon>
        <taxon>Guloninae</taxon>
        <taxon>Gulo</taxon>
    </lineage>
</organism>
<sequence>MELNISFPATGCQKFTEVDDECKLHTFYERCKAPEAAVAAVGEKGKGDVV</sequence>
<evidence type="ECO:0000313" key="1">
    <source>
        <dbReference type="EMBL" id="VCX32512.1"/>
    </source>
</evidence>
<dbReference type="EMBL" id="CYRY02042254">
    <property type="protein sequence ID" value="VCX32512.1"/>
    <property type="molecule type" value="Genomic_DNA"/>
</dbReference>
<keyword evidence="2" id="KW-1185">Reference proteome</keyword>
<dbReference type="AlphaFoldDB" id="A0A9X9Q6B2"/>
<evidence type="ECO:0008006" key="3">
    <source>
        <dbReference type="Google" id="ProtNLM"/>
    </source>
</evidence>
<reference evidence="1 2" key="1">
    <citation type="submission" date="2018-10" db="EMBL/GenBank/DDBJ databases">
        <authorList>
            <person name="Ekblom R."/>
            <person name="Jareborg N."/>
        </authorList>
    </citation>
    <scope>NUCLEOTIDE SEQUENCE [LARGE SCALE GENOMIC DNA]</scope>
    <source>
        <tissue evidence="1">Muscle</tissue>
    </source>
</reference>
<dbReference type="Proteomes" id="UP000269945">
    <property type="component" value="Unassembled WGS sequence"/>
</dbReference>
<protein>
    <recommendedName>
        <fullName evidence="3">40S ribosomal protein S6</fullName>
    </recommendedName>
</protein>
<accession>A0A9X9Q6B2</accession>
<proteinExistence type="predicted"/>
<name>A0A9X9Q6B2_GULGU</name>
<evidence type="ECO:0000313" key="2">
    <source>
        <dbReference type="Proteomes" id="UP000269945"/>
    </source>
</evidence>
<gene>
    <name evidence="1" type="ORF">BN2614_LOCUS2</name>
</gene>